<dbReference type="AlphaFoldDB" id="A0A7X1A3G6"/>
<reference evidence="1 2" key="1">
    <citation type="submission" date="2020-03" db="EMBL/GenBank/DDBJ databases">
        <title>Soil Listeria distribution.</title>
        <authorList>
            <person name="Liao J."/>
            <person name="Wiedmann M."/>
        </authorList>
    </citation>
    <scope>NUCLEOTIDE SEQUENCE [LARGE SCALE GENOMIC DNA]</scope>
    <source>
        <strain evidence="1 2">FSL L7-0020</strain>
    </source>
</reference>
<protein>
    <submittedName>
        <fullName evidence="1">Uncharacterized protein</fullName>
    </submittedName>
</protein>
<evidence type="ECO:0000313" key="2">
    <source>
        <dbReference type="Proteomes" id="UP000572016"/>
    </source>
</evidence>
<proteinExistence type="predicted"/>
<comment type="caution">
    <text evidence="1">The sequence shown here is derived from an EMBL/GenBank/DDBJ whole genome shotgun (WGS) entry which is preliminary data.</text>
</comment>
<dbReference type="RefSeq" id="WP_185639013.1">
    <property type="nucleotide sequence ID" value="NZ_JAATOD010000003.1"/>
</dbReference>
<accession>A0A7X1A3G6</accession>
<sequence length="100" mass="11722">MANGTNINTTEVTQKTQAIVTSLMQNQNKMLSDYNNMKNQFIESEGEFKEKFLQQMGEEQRSLESTIKLLIRVAKFIEESTTSYQETDKKIGQMYEKRRK</sequence>
<dbReference type="Proteomes" id="UP000572016">
    <property type="component" value="Unassembled WGS sequence"/>
</dbReference>
<gene>
    <name evidence="1" type="ORF">HCX62_10480</name>
</gene>
<organism evidence="1 2">
    <name type="scientific">Listeria swaminathanii</name>
    <dbReference type="NCBI Taxonomy" id="2713501"/>
    <lineage>
        <taxon>Bacteria</taxon>
        <taxon>Bacillati</taxon>
        <taxon>Bacillota</taxon>
        <taxon>Bacilli</taxon>
        <taxon>Bacillales</taxon>
        <taxon>Listeriaceae</taxon>
        <taxon>Listeria</taxon>
    </lineage>
</organism>
<dbReference type="SUPFAM" id="SSF140453">
    <property type="entry name" value="EsxAB dimer-like"/>
    <property type="match status" value="1"/>
</dbReference>
<dbReference type="InterPro" id="IPR036689">
    <property type="entry name" value="ESAT-6-like_sf"/>
</dbReference>
<name>A0A7X1A3G6_9LIST</name>
<evidence type="ECO:0000313" key="1">
    <source>
        <dbReference type="EMBL" id="MBC2330457.1"/>
    </source>
</evidence>
<dbReference type="EMBL" id="JAATOD010000003">
    <property type="protein sequence ID" value="MBC2330457.1"/>
    <property type="molecule type" value="Genomic_DNA"/>
</dbReference>